<comment type="caution">
    <text evidence="2">The sequence shown here is derived from an EMBL/GenBank/DDBJ whole genome shotgun (WGS) entry which is preliminary data.</text>
</comment>
<keyword evidence="3" id="KW-1185">Reference proteome</keyword>
<protein>
    <submittedName>
        <fullName evidence="2">Uncharacterized protein</fullName>
    </submittedName>
</protein>
<accession>A0A2T7PZY3</accession>
<sequence>MQPRGEVFSAAFRSYTGDVAITHTQNTGNTLRDASQQRHVEQRVSRAWEGGSRATLAARAELDPRQPPRPVWGDRRGPSAEMTVVGDAMCQLQPYRPLNNFLLVCLSPTPGLQELKRWRQEGMERAKEGGVERSGRATSALLLLHFN</sequence>
<evidence type="ECO:0000313" key="2">
    <source>
        <dbReference type="EMBL" id="PVD38986.1"/>
    </source>
</evidence>
<dbReference type="AlphaFoldDB" id="A0A2T7PZY3"/>
<dbReference type="Proteomes" id="UP000245119">
    <property type="component" value="Linkage Group LG1"/>
</dbReference>
<gene>
    <name evidence="2" type="ORF">C0Q70_01611</name>
</gene>
<feature type="region of interest" description="Disordered" evidence="1">
    <location>
        <begin position="44"/>
        <end position="78"/>
    </location>
</feature>
<evidence type="ECO:0000256" key="1">
    <source>
        <dbReference type="SAM" id="MobiDB-lite"/>
    </source>
</evidence>
<evidence type="ECO:0000313" key="3">
    <source>
        <dbReference type="Proteomes" id="UP000245119"/>
    </source>
</evidence>
<dbReference type="EMBL" id="PZQS01000001">
    <property type="protein sequence ID" value="PVD38986.1"/>
    <property type="molecule type" value="Genomic_DNA"/>
</dbReference>
<proteinExistence type="predicted"/>
<reference evidence="2 3" key="1">
    <citation type="submission" date="2018-04" db="EMBL/GenBank/DDBJ databases">
        <title>The genome of golden apple snail Pomacea canaliculata provides insight into stress tolerance and invasive adaptation.</title>
        <authorList>
            <person name="Liu C."/>
            <person name="Liu B."/>
            <person name="Ren Y."/>
            <person name="Zhang Y."/>
            <person name="Wang H."/>
            <person name="Li S."/>
            <person name="Jiang F."/>
            <person name="Yin L."/>
            <person name="Zhang G."/>
            <person name="Qian W."/>
            <person name="Fan W."/>
        </authorList>
    </citation>
    <scope>NUCLEOTIDE SEQUENCE [LARGE SCALE GENOMIC DNA]</scope>
    <source>
        <strain evidence="2">SZHN2017</strain>
        <tissue evidence="2">Muscle</tissue>
    </source>
</reference>
<organism evidence="2 3">
    <name type="scientific">Pomacea canaliculata</name>
    <name type="common">Golden apple snail</name>
    <dbReference type="NCBI Taxonomy" id="400727"/>
    <lineage>
        <taxon>Eukaryota</taxon>
        <taxon>Metazoa</taxon>
        <taxon>Spiralia</taxon>
        <taxon>Lophotrochozoa</taxon>
        <taxon>Mollusca</taxon>
        <taxon>Gastropoda</taxon>
        <taxon>Caenogastropoda</taxon>
        <taxon>Architaenioglossa</taxon>
        <taxon>Ampullarioidea</taxon>
        <taxon>Ampullariidae</taxon>
        <taxon>Pomacea</taxon>
    </lineage>
</organism>
<feature type="compositionally biased region" description="Basic and acidic residues" evidence="1">
    <location>
        <begin position="60"/>
        <end position="78"/>
    </location>
</feature>
<name>A0A2T7PZY3_POMCA</name>